<keyword evidence="1" id="KW-0472">Membrane</keyword>
<proteinExistence type="predicted"/>
<feature type="transmembrane region" description="Helical" evidence="1">
    <location>
        <begin position="319"/>
        <end position="337"/>
    </location>
</feature>
<protein>
    <submittedName>
        <fullName evidence="2">Benzoate transport protein</fullName>
    </submittedName>
</protein>
<name>A0ABP1WD78_9ENTR</name>
<feature type="transmembrane region" description="Helical" evidence="1">
    <location>
        <begin position="119"/>
        <end position="138"/>
    </location>
</feature>
<feature type="transmembrane region" description="Helical" evidence="1">
    <location>
        <begin position="144"/>
        <end position="161"/>
    </location>
</feature>
<reference evidence="3" key="1">
    <citation type="journal article" date="2012" name="PLoS ONE">
        <title>Comparative analysis of genome sequences covering the seven cronobacter species.</title>
        <authorList>
            <person name="Joseph S."/>
            <person name="Desai P."/>
            <person name="Ji Y."/>
            <person name="Cummings C.A."/>
            <person name="Shih R."/>
            <person name="Degoricija L."/>
            <person name="Rico A."/>
            <person name="Brzoska P."/>
            <person name="Hamby S.E."/>
            <person name="Masood N."/>
            <person name="Hariri S."/>
            <person name="Sonbol H."/>
            <person name="Chuzhanova N."/>
            <person name="McClelland M."/>
            <person name="Furtado M.R."/>
            <person name="Forsythe S.J."/>
        </authorList>
    </citation>
    <scope>NUCLEOTIDE SEQUENCE [LARGE SCALE GENOMIC DNA]</scope>
    <source>
        <strain evidence="3">1210</strain>
    </source>
</reference>
<dbReference type="Proteomes" id="UP000009342">
    <property type="component" value="Unassembled WGS sequence"/>
</dbReference>
<keyword evidence="1" id="KW-1133">Transmembrane helix</keyword>
<feature type="transmembrane region" description="Helical" evidence="1">
    <location>
        <begin position="205"/>
        <end position="225"/>
    </location>
</feature>
<dbReference type="EMBL" id="CAKZ01000135">
    <property type="protein sequence ID" value="CCJ82226.1"/>
    <property type="molecule type" value="Genomic_DNA"/>
</dbReference>
<evidence type="ECO:0000313" key="2">
    <source>
        <dbReference type="EMBL" id="CCJ82226.1"/>
    </source>
</evidence>
<feature type="transmembrane region" description="Helical" evidence="1">
    <location>
        <begin position="44"/>
        <end position="65"/>
    </location>
</feature>
<dbReference type="PANTHER" id="PTHR30199">
    <property type="entry name" value="MFS FAMILY TRANSPORTER, PREDICTED SUBSTRATE BENZOATE"/>
    <property type="match status" value="1"/>
</dbReference>
<feature type="transmembrane region" description="Helical" evidence="1">
    <location>
        <begin position="93"/>
        <end position="112"/>
    </location>
</feature>
<dbReference type="PANTHER" id="PTHR30199:SF0">
    <property type="entry name" value="INNER MEMBRANE PROTEIN YDCO"/>
    <property type="match status" value="1"/>
</dbReference>
<comment type="caution">
    <text evidence="2">The sequence shown here is derived from an EMBL/GenBank/DDBJ whole genome shotgun (WGS) entry which is preliminary data.</text>
</comment>
<accession>A0ABP1WD78</accession>
<evidence type="ECO:0000256" key="1">
    <source>
        <dbReference type="SAM" id="Phobius"/>
    </source>
</evidence>
<gene>
    <name evidence="2" type="ORF">BN134_2985</name>
</gene>
<feature type="transmembrane region" description="Helical" evidence="1">
    <location>
        <begin position="168"/>
        <end position="185"/>
    </location>
</feature>
<keyword evidence="3" id="KW-1185">Reference proteome</keyword>
<sequence>MRFSLPPAPAVIAGFVAVLVGYASSAAIIWQAATVAGATPAQTAGWMTMLGIGMGVSTLALSLWYRAPVLTAWSTPGAALLATSLSGSNLHEAVGIFMFASALIVICGATGLFARLMKIIPPGLAAAMLAGILLRFGLQAFGTLEGHFALCAAMIGAWLVSKAFAPRYAVVAALLAGVAVCLWQGEVNTGALHFAIAPPEFVAPTFSLASLLGVGLPFFLVTMASQNAPGVATLQASGYRVPVSPLMVTTGLLALLLAPFGVFSICIAAITAAICQSPEAHPDHDKRWIAAVMAGLFYLLAGVCGGSIGALMTALPTPWLQTLAGLALLGTIGASLHQALANERGRDAALITFLVTASGVTLLGVGSAFWGLIAGGISYALLARRAG</sequence>
<feature type="transmembrane region" description="Helical" evidence="1">
    <location>
        <begin position="288"/>
        <end position="312"/>
    </location>
</feature>
<organism evidence="2 3">
    <name type="scientific">Cronobacter dublinensis 1210</name>
    <dbReference type="NCBI Taxonomy" id="1208656"/>
    <lineage>
        <taxon>Bacteria</taxon>
        <taxon>Pseudomonadati</taxon>
        <taxon>Pseudomonadota</taxon>
        <taxon>Gammaproteobacteria</taxon>
        <taxon>Enterobacterales</taxon>
        <taxon>Enterobacteriaceae</taxon>
        <taxon>Cronobacter</taxon>
    </lineage>
</organism>
<feature type="transmembrane region" description="Helical" evidence="1">
    <location>
        <begin position="349"/>
        <end position="382"/>
    </location>
</feature>
<dbReference type="InterPro" id="IPR004711">
    <property type="entry name" value="Benzoate_Transporter"/>
</dbReference>
<feature type="transmembrane region" description="Helical" evidence="1">
    <location>
        <begin position="246"/>
        <end position="273"/>
    </location>
</feature>
<evidence type="ECO:0000313" key="3">
    <source>
        <dbReference type="Proteomes" id="UP000009342"/>
    </source>
</evidence>
<feature type="transmembrane region" description="Helical" evidence="1">
    <location>
        <begin position="12"/>
        <end position="32"/>
    </location>
</feature>
<dbReference type="NCBIfam" id="TIGR00843">
    <property type="entry name" value="benE"/>
    <property type="match status" value="1"/>
</dbReference>
<keyword evidence="1" id="KW-0812">Transmembrane</keyword>
<dbReference type="Pfam" id="PF03594">
    <property type="entry name" value="BenE"/>
    <property type="match status" value="1"/>
</dbReference>